<feature type="chain" id="PRO_5044962910" description="Phospholipase A1" evidence="15">
    <location>
        <begin position="24"/>
        <end position="396"/>
    </location>
</feature>
<evidence type="ECO:0000256" key="8">
    <source>
        <dbReference type="ARBA" id="ARBA00022729"/>
    </source>
</evidence>
<evidence type="ECO:0000256" key="9">
    <source>
        <dbReference type="ARBA" id="ARBA00022801"/>
    </source>
</evidence>
<dbReference type="Gene3D" id="2.40.230.10">
    <property type="entry name" value="Phospholipase A1"/>
    <property type="match status" value="1"/>
</dbReference>
<evidence type="ECO:0000256" key="10">
    <source>
        <dbReference type="ARBA" id="ARBA00022837"/>
    </source>
</evidence>
<dbReference type="InterPro" id="IPR036541">
    <property type="entry name" value="PLipase_A1_sf"/>
</dbReference>
<dbReference type="InterPro" id="IPR003187">
    <property type="entry name" value="PLipase_A1"/>
</dbReference>
<keyword evidence="12 15" id="KW-0443">Lipid metabolism</keyword>
<proteinExistence type="inferred from homology"/>
<keyword evidence="13" id="KW-0472">Membrane</keyword>
<comment type="catalytic activity">
    <reaction evidence="2 15">
        <text>a 1,2-diacyl-sn-glycero-3-phosphocholine + H2O = a 1-acyl-sn-glycero-3-phosphocholine + a fatty acid + H(+)</text>
        <dbReference type="Rhea" id="RHEA:15801"/>
        <dbReference type="ChEBI" id="CHEBI:15377"/>
        <dbReference type="ChEBI" id="CHEBI:15378"/>
        <dbReference type="ChEBI" id="CHEBI:28868"/>
        <dbReference type="ChEBI" id="CHEBI:57643"/>
        <dbReference type="ChEBI" id="CHEBI:58168"/>
        <dbReference type="EC" id="3.1.1.4"/>
    </reaction>
</comment>
<keyword evidence="17" id="KW-1185">Reference proteome</keyword>
<reference evidence="16 17" key="1">
    <citation type="submission" date="2023-07" db="EMBL/GenBank/DDBJ databases">
        <title>Sorghum-associated microbial communities from plants grown in Nebraska, USA.</title>
        <authorList>
            <person name="Schachtman D."/>
        </authorList>
    </citation>
    <scope>NUCLEOTIDE SEQUENCE [LARGE SCALE GENOMIC DNA]</scope>
    <source>
        <strain evidence="16 17">BE313</strain>
    </source>
</reference>
<feature type="signal peptide" evidence="15">
    <location>
        <begin position="1"/>
        <end position="23"/>
    </location>
</feature>
<keyword evidence="9 15" id="KW-0378">Hydrolase</keyword>
<dbReference type="EC" id="3.1.1.4" evidence="15"/>
<comment type="similarity">
    <text evidence="3 15">Belongs to the phospholipase A1 family.</text>
</comment>
<dbReference type="RefSeq" id="WP_310376526.1">
    <property type="nucleotide sequence ID" value="NZ_JAVDXT010000005.1"/>
</dbReference>
<dbReference type="PANTHER" id="PTHR40457">
    <property type="entry name" value="PHOSPHOLIPASE A1"/>
    <property type="match status" value="1"/>
</dbReference>
<comment type="subcellular location">
    <subcellularLocation>
        <location evidence="15">Cell outer membrane</location>
        <topology evidence="15">Multi-pass membrane protein</topology>
    </subcellularLocation>
    <text evidence="15">One of the very few enzymes located there.</text>
</comment>
<evidence type="ECO:0000256" key="15">
    <source>
        <dbReference type="RuleBase" id="RU366027"/>
    </source>
</evidence>
<protein>
    <recommendedName>
        <fullName evidence="15">Phospholipase A1</fullName>
        <ecNumber evidence="15">3.1.1.32</ecNumber>
        <ecNumber evidence="15">3.1.1.4</ecNumber>
    </recommendedName>
    <alternativeName>
        <fullName evidence="15">Phosphatidylcholine 1-acylhydrolase</fullName>
    </alternativeName>
</protein>
<keyword evidence="14 15" id="KW-0998">Cell outer membrane</keyword>
<evidence type="ECO:0000256" key="12">
    <source>
        <dbReference type="ARBA" id="ARBA00023098"/>
    </source>
</evidence>
<keyword evidence="5" id="KW-1134">Transmembrane beta strand</keyword>
<dbReference type="PANTHER" id="PTHR40457:SF1">
    <property type="entry name" value="PHOSPHOLIPASE A1"/>
    <property type="match status" value="1"/>
</dbReference>
<dbReference type="PRINTS" id="PR01486">
    <property type="entry name" value="PHPHLIPASEA1"/>
</dbReference>
<keyword evidence="11 15" id="KW-0442">Lipid degradation</keyword>
<dbReference type="EC" id="3.1.1.32" evidence="15"/>
<keyword evidence="7 15" id="KW-0479">Metal-binding</keyword>
<keyword evidence="10 15" id="KW-0106">Calcium</keyword>
<dbReference type="CDD" id="cd00541">
    <property type="entry name" value="OMPLA"/>
    <property type="match status" value="1"/>
</dbReference>
<dbReference type="EMBL" id="JAVDXT010000005">
    <property type="protein sequence ID" value="MDR7379703.1"/>
    <property type="molecule type" value="Genomic_DNA"/>
</dbReference>
<dbReference type="Pfam" id="PF02253">
    <property type="entry name" value="PLA1"/>
    <property type="match status" value="1"/>
</dbReference>
<evidence type="ECO:0000256" key="3">
    <source>
        <dbReference type="ARBA" id="ARBA00010525"/>
    </source>
</evidence>
<evidence type="ECO:0000256" key="11">
    <source>
        <dbReference type="ARBA" id="ARBA00022963"/>
    </source>
</evidence>
<organism evidence="16 17">
    <name type="scientific">Rhodoferax ferrireducens</name>
    <dbReference type="NCBI Taxonomy" id="192843"/>
    <lineage>
        <taxon>Bacteria</taxon>
        <taxon>Pseudomonadati</taxon>
        <taxon>Pseudomonadota</taxon>
        <taxon>Betaproteobacteria</taxon>
        <taxon>Burkholderiales</taxon>
        <taxon>Comamonadaceae</taxon>
        <taxon>Rhodoferax</taxon>
    </lineage>
</organism>
<name>A0ABU2CEG3_9BURK</name>
<keyword evidence="8 15" id="KW-0732">Signal</keyword>
<evidence type="ECO:0000256" key="2">
    <source>
        <dbReference type="ARBA" id="ARBA00001604"/>
    </source>
</evidence>
<keyword evidence="6" id="KW-0812">Transmembrane</keyword>
<accession>A0ABU2CEG3</accession>
<comment type="catalytic activity">
    <reaction evidence="1 15">
        <text>a 1,2-diacyl-sn-glycero-3-phosphocholine + H2O = a 2-acyl-sn-glycero-3-phosphocholine + a fatty acid + H(+)</text>
        <dbReference type="Rhea" id="RHEA:18689"/>
        <dbReference type="ChEBI" id="CHEBI:15377"/>
        <dbReference type="ChEBI" id="CHEBI:15378"/>
        <dbReference type="ChEBI" id="CHEBI:28868"/>
        <dbReference type="ChEBI" id="CHEBI:57643"/>
        <dbReference type="ChEBI" id="CHEBI:57875"/>
        <dbReference type="EC" id="3.1.1.32"/>
    </reaction>
</comment>
<gene>
    <name evidence="16" type="ORF">J2X19_004399</name>
</gene>
<comment type="caution">
    <text evidence="16">The sequence shown here is derived from an EMBL/GenBank/DDBJ whole genome shotgun (WGS) entry which is preliminary data.</text>
</comment>
<dbReference type="GO" id="GO:0008970">
    <property type="term" value="F:phospholipase A1 activity"/>
    <property type="evidence" value="ECO:0007669"/>
    <property type="project" value="UniProtKB-EC"/>
</dbReference>
<evidence type="ECO:0000313" key="16">
    <source>
        <dbReference type="EMBL" id="MDR7379703.1"/>
    </source>
</evidence>
<dbReference type="GO" id="GO:0004623">
    <property type="term" value="F:phospholipase A2 activity"/>
    <property type="evidence" value="ECO:0007669"/>
    <property type="project" value="UniProtKB-EC"/>
</dbReference>
<comment type="subunit">
    <text evidence="4 15">Homodimer; dimerization is reversible, and the dimeric form is the active one.</text>
</comment>
<dbReference type="Proteomes" id="UP001180487">
    <property type="component" value="Unassembled WGS sequence"/>
</dbReference>
<comment type="cofactor">
    <cofactor evidence="15">
        <name>Ca(2+)</name>
        <dbReference type="ChEBI" id="CHEBI:29108"/>
    </cofactor>
    <text evidence="15">Binds 1 Ca(2+) ion per monomer. In the dimeric form the Ca(2+) is bound by different amino acids with binding of each Ca(2+) shared with ligands coming from each monomer. The Ca(2+) ion may have a role in catalysis.</text>
</comment>
<comment type="function">
    <text evidence="15">Hydrolysis of phosphatidylcholine with phospholipase A2 (EC 3.1.1.4) and phospholipase A1 (EC 3.1.1.32) activities.</text>
</comment>
<evidence type="ECO:0000256" key="1">
    <source>
        <dbReference type="ARBA" id="ARBA00000111"/>
    </source>
</evidence>
<evidence type="ECO:0000256" key="13">
    <source>
        <dbReference type="ARBA" id="ARBA00023136"/>
    </source>
</evidence>
<evidence type="ECO:0000256" key="7">
    <source>
        <dbReference type="ARBA" id="ARBA00022723"/>
    </source>
</evidence>
<evidence type="ECO:0000256" key="4">
    <source>
        <dbReference type="ARBA" id="ARBA00011702"/>
    </source>
</evidence>
<dbReference type="SUPFAM" id="SSF56931">
    <property type="entry name" value="Outer membrane phospholipase A (OMPLA)"/>
    <property type="match status" value="1"/>
</dbReference>
<evidence type="ECO:0000256" key="5">
    <source>
        <dbReference type="ARBA" id="ARBA00022452"/>
    </source>
</evidence>
<sequence>MKPAAGSFTLGLLLAAMGGGAQAQSAPITSSTIVAPATPAATGSAAGNVPWLSCARLVNDREARLACFDELAQQQSAPPAPAVPVLATASAALPEIPPQPVAVALAIAADQGCKDTRYSEFSRFWELETGSDCGTFNIRGYRPISLSVVTADNVNEQPSSPSAGHTATSATVYKRVENRIQVSVRTKIAQGMLTDRASGLSDSLWFGYTQQSYWQLFTPSLSRPFRSTDHEPELVYVYPSTVALPGGWKLRYSGAGLVHQSNGQSLPLSRSWNRIYGMAGLEQGDRWQLQARVWKRLPESNGNDDNPDISDYIGRAELLAAWNVNKDHTLVATLRHSLRSNNRGSVRLEWLQSLDGDGRKSGLRLHTQLFSGYGDSLIDYNHRRTVLSVGLSLVDF</sequence>
<evidence type="ECO:0000256" key="6">
    <source>
        <dbReference type="ARBA" id="ARBA00022692"/>
    </source>
</evidence>
<evidence type="ECO:0000256" key="14">
    <source>
        <dbReference type="ARBA" id="ARBA00023237"/>
    </source>
</evidence>
<evidence type="ECO:0000313" key="17">
    <source>
        <dbReference type="Proteomes" id="UP001180487"/>
    </source>
</evidence>